<evidence type="ECO:0000313" key="1">
    <source>
        <dbReference type="EMBL" id="AYV83755.1"/>
    </source>
</evidence>
<accession>A0A3G5A945</accession>
<dbReference type="EMBL" id="MK072393">
    <property type="protein sequence ID" value="AYV83755.1"/>
    <property type="molecule type" value="Genomic_DNA"/>
</dbReference>
<organism evidence="1">
    <name type="scientific">Hyperionvirus sp</name>
    <dbReference type="NCBI Taxonomy" id="2487770"/>
    <lineage>
        <taxon>Viruses</taxon>
        <taxon>Varidnaviria</taxon>
        <taxon>Bamfordvirae</taxon>
        <taxon>Nucleocytoviricota</taxon>
        <taxon>Megaviricetes</taxon>
        <taxon>Imitervirales</taxon>
        <taxon>Mimiviridae</taxon>
        <taxon>Klosneuvirinae</taxon>
    </lineage>
</organism>
<reference evidence="1" key="1">
    <citation type="submission" date="2018-10" db="EMBL/GenBank/DDBJ databases">
        <title>Hidden diversity of soil giant viruses.</title>
        <authorList>
            <person name="Schulz F."/>
            <person name="Alteio L."/>
            <person name="Goudeau D."/>
            <person name="Ryan E.M."/>
            <person name="Malmstrom R.R."/>
            <person name="Blanchard J."/>
            <person name="Woyke T."/>
        </authorList>
    </citation>
    <scope>NUCLEOTIDE SEQUENCE</scope>
    <source>
        <strain evidence="1">HYV1</strain>
    </source>
</reference>
<name>A0A3G5A945_9VIRU</name>
<protein>
    <submittedName>
        <fullName evidence="1">Uncharacterized protein</fullName>
    </submittedName>
</protein>
<sequence>MWKNLIDWKLVRENLPFGSRQELYHPSVNAELALKKYATITDYLESICKFVSNSPLPEDFSKIVAGGSYFAGDPNPTLDIVFVDVKPNAKQHGFWKFIMELLETFEDNLIYQGFNETPMKLIERKKGMKIDPDFIFWIKILFPTWEKVKHAIKIPHFWRHPLKIMISHYLGEYVPSGLRIRMELEPTNQTIAAPLLEIDNRLPNYFLPDNIRSYASILETHVRILYNHVQFKQACADHLIRRLLSISEPEEYDSLQMGMTGWASQTILEWLGSKASVNCDIDTLGCPITLKTQTDIDILPHAIACLLKELLAAAPIDAGDEDRRKRWYKPIATLTTIMVELGPTPATDTKIATAATIAASLRDSTVQPMTVLEDILLGTFSARDTCATIYRAIKEIKETVARRNADNMALTEAAPRIIPPQELTEDKLILKRITSRINEARAFTKSASYSKLSLYDINCLTAISSSRLISSDIMLKAILKLLTYAKYIKTVNIKTVANQYTILKQLTIELKEAPYFGTVELSNEKYGGLNVSRYTRPRSVSARQAMIHDRHILAMIMLRNILTPSINQLPPKILHAVLDRYQLPTCPDFLRRHLASSFAGHLELLWNRRRILFIMRFSKTTPNPISALPRALFEMLVHYL</sequence>
<proteinExistence type="predicted"/>
<gene>
    <name evidence="1" type="ORF">Hyperionvirus11_28</name>
</gene>